<feature type="transmembrane region" description="Helical" evidence="9">
    <location>
        <begin position="66"/>
        <end position="83"/>
    </location>
</feature>
<comment type="function">
    <text evidence="9">This protein specifically catalyzes the removal of signal peptides from prolipoproteins.</text>
</comment>
<organism evidence="11 12">
    <name type="scientific">Martelella mediterranea</name>
    <dbReference type="NCBI Taxonomy" id="293089"/>
    <lineage>
        <taxon>Bacteria</taxon>
        <taxon>Pseudomonadati</taxon>
        <taxon>Pseudomonadota</taxon>
        <taxon>Alphaproteobacteria</taxon>
        <taxon>Hyphomicrobiales</taxon>
        <taxon>Aurantimonadaceae</taxon>
        <taxon>Martelella</taxon>
    </lineage>
</organism>
<keyword evidence="7 9" id="KW-1133">Transmembrane helix</keyword>
<evidence type="ECO:0000256" key="5">
    <source>
        <dbReference type="ARBA" id="ARBA00022750"/>
    </source>
</evidence>
<dbReference type="AlphaFoldDB" id="A0A4R3NX37"/>
<keyword evidence="2 9" id="KW-1003">Cell membrane</keyword>
<dbReference type="Proteomes" id="UP000295097">
    <property type="component" value="Unassembled WGS sequence"/>
</dbReference>
<evidence type="ECO:0000256" key="7">
    <source>
        <dbReference type="ARBA" id="ARBA00022989"/>
    </source>
</evidence>
<gene>
    <name evidence="9" type="primary">lspA</name>
    <name evidence="11" type="ORF">EDC90_100338</name>
</gene>
<comment type="caution">
    <text evidence="11">The sequence shown here is derived from an EMBL/GenBank/DDBJ whole genome shotgun (WGS) entry which is preliminary data.</text>
</comment>
<dbReference type="GO" id="GO:0005886">
    <property type="term" value="C:plasma membrane"/>
    <property type="evidence" value="ECO:0007669"/>
    <property type="project" value="UniProtKB-SubCell"/>
</dbReference>
<keyword evidence="12" id="KW-1185">Reference proteome</keyword>
<keyword evidence="4 9" id="KW-0812">Transmembrane</keyword>
<dbReference type="GO" id="GO:0006508">
    <property type="term" value="P:proteolysis"/>
    <property type="evidence" value="ECO:0007669"/>
    <property type="project" value="UniProtKB-KW"/>
</dbReference>
<protein>
    <recommendedName>
        <fullName evidence="9">Lipoprotein signal peptidase</fullName>
        <ecNumber evidence="9">3.4.23.36</ecNumber>
    </recommendedName>
    <alternativeName>
        <fullName evidence="9">Prolipoprotein signal peptidase</fullName>
    </alternativeName>
    <alternativeName>
        <fullName evidence="9">Signal peptidase II</fullName>
        <shortName evidence="9">SPase II</shortName>
    </alternativeName>
</protein>
<evidence type="ECO:0000256" key="4">
    <source>
        <dbReference type="ARBA" id="ARBA00022692"/>
    </source>
</evidence>
<evidence type="ECO:0000256" key="6">
    <source>
        <dbReference type="ARBA" id="ARBA00022801"/>
    </source>
</evidence>
<keyword evidence="3 9" id="KW-0645">Protease</keyword>
<comment type="pathway">
    <text evidence="9">Protein modification; lipoprotein biosynthesis (signal peptide cleavage).</text>
</comment>
<evidence type="ECO:0000256" key="3">
    <source>
        <dbReference type="ARBA" id="ARBA00022670"/>
    </source>
</evidence>
<dbReference type="PANTHER" id="PTHR33695:SF1">
    <property type="entry name" value="LIPOPROTEIN SIGNAL PEPTIDASE"/>
    <property type="match status" value="1"/>
</dbReference>
<dbReference type="OrthoDB" id="9810259at2"/>
<feature type="transmembrane region" description="Helical" evidence="9">
    <location>
        <begin position="12"/>
        <end position="29"/>
    </location>
</feature>
<evidence type="ECO:0000313" key="12">
    <source>
        <dbReference type="Proteomes" id="UP000295097"/>
    </source>
</evidence>
<evidence type="ECO:0000256" key="9">
    <source>
        <dbReference type="HAMAP-Rule" id="MF_00161"/>
    </source>
</evidence>
<dbReference type="InterPro" id="IPR001872">
    <property type="entry name" value="Peptidase_A8"/>
</dbReference>
<proteinExistence type="inferred from homology"/>
<dbReference type="HAMAP" id="MF_00161">
    <property type="entry name" value="LspA"/>
    <property type="match status" value="1"/>
</dbReference>
<accession>A0A4R3NX37</accession>
<comment type="similarity">
    <text evidence="1 9 10">Belongs to the peptidase A8 family.</text>
</comment>
<dbReference type="GO" id="GO:0004190">
    <property type="term" value="F:aspartic-type endopeptidase activity"/>
    <property type="evidence" value="ECO:0007669"/>
    <property type="project" value="UniProtKB-UniRule"/>
</dbReference>
<evidence type="ECO:0000313" key="11">
    <source>
        <dbReference type="EMBL" id="TCT43031.1"/>
    </source>
</evidence>
<keyword evidence="8 9" id="KW-0472">Membrane</keyword>
<dbReference type="UniPathway" id="UPA00665"/>
<dbReference type="NCBIfam" id="TIGR00077">
    <property type="entry name" value="lspA"/>
    <property type="match status" value="1"/>
</dbReference>
<feature type="transmembrane region" description="Helical" evidence="9">
    <location>
        <begin position="95"/>
        <end position="118"/>
    </location>
</feature>
<dbReference type="EC" id="3.4.23.36" evidence="9"/>
<keyword evidence="5 9" id="KW-0064">Aspartyl protease</keyword>
<keyword evidence="6 9" id="KW-0378">Hydrolase</keyword>
<dbReference type="EMBL" id="SMAR01000003">
    <property type="protein sequence ID" value="TCT43031.1"/>
    <property type="molecule type" value="Genomic_DNA"/>
</dbReference>
<comment type="catalytic activity">
    <reaction evidence="9">
        <text>Release of signal peptides from bacterial membrane prolipoproteins. Hydrolyzes -Xaa-Yaa-Zaa-|-(S,diacylglyceryl)Cys-, in which Xaa is hydrophobic (preferably Leu), and Yaa (Ala or Ser) and Zaa (Gly or Ala) have small, neutral side chains.</text>
        <dbReference type="EC" id="3.4.23.36"/>
    </reaction>
</comment>
<dbReference type="RefSeq" id="WP_132308412.1">
    <property type="nucleotide sequence ID" value="NZ_SMAR01000003.1"/>
</dbReference>
<feature type="transmembrane region" description="Helical" evidence="9">
    <location>
        <begin position="41"/>
        <end position="60"/>
    </location>
</feature>
<reference evidence="11 12" key="1">
    <citation type="submission" date="2019-03" db="EMBL/GenBank/DDBJ databases">
        <title>Freshwater and sediment microbial communities from various areas in North America, analyzing microbe dynamics in response to fracking.</title>
        <authorList>
            <person name="Lamendella R."/>
        </authorList>
    </citation>
    <scope>NUCLEOTIDE SEQUENCE [LARGE SCALE GENOMIC DNA]</scope>
    <source>
        <strain evidence="11 12">175.2</strain>
    </source>
</reference>
<dbReference type="Pfam" id="PF01252">
    <property type="entry name" value="Peptidase_A8"/>
    <property type="match status" value="1"/>
</dbReference>
<dbReference type="PANTHER" id="PTHR33695">
    <property type="entry name" value="LIPOPROTEIN SIGNAL PEPTIDASE"/>
    <property type="match status" value="1"/>
</dbReference>
<sequence length="167" mass="19062">MKSPLSRLMPAFLFVLFALMVDAIIKFVVERSMALYQNIDILPFLALFKTYNPGIAFSMFSDTNGWLLVGLRLCIVLVVLYLWRKTDSRHFWAQLGFALVVAGALGNILDHFLYGHVVDYVRFHIGEWTFPIFNLADSYITVGAVLIFIQEFILNGLSSDEKTSEDR</sequence>
<name>A0A4R3NX37_9HYPH</name>
<comment type="subcellular location">
    <subcellularLocation>
        <location evidence="9">Cell membrane</location>
        <topology evidence="9">Multi-pass membrane protein</topology>
    </subcellularLocation>
</comment>
<evidence type="ECO:0000256" key="10">
    <source>
        <dbReference type="RuleBase" id="RU004181"/>
    </source>
</evidence>
<feature type="transmembrane region" description="Helical" evidence="9">
    <location>
        <begin position="138"/>
        <end position="157"/>
    </location>
</feature>
<dbReference type="PRINTS" id="PR00781">
    <property type="entry name" value="LIPOSIGPTASE"/>
</dbReference>
<evidence type="ECO:0000256" key="2">
    <source>
        <dbReference type="ARBA" id="ARBA00022475"/>
    </source>
</evidence>
<feature type="active site" evidence="9">
    <location>
        <position position="137"/>
    </location>
</feature>
<evidence type="ECO:0000256" key="1">
    <source>
        <dbReference type="ARBA" id="ARBA00006139"/>
    </source>
</evidence>
<evidence type="ECO:0000256" key="8">
    <source>
        <dbReference type="ARBA" id="ARBA00023136"/>
    </source>
</evidence>
<feature type="active site" evidence="9">
    <location>
        <position position="119"/>
    </location>
</feature>